<name>A0A7X3S6D5_9HYPH</name>
<proteinExistence type="predicted"/>
<keyword evidence="1" id="KW-0472">Membrane</keyword>
<keyword evidence="1" id="KW-0812">Transmembrane</keyword>
<evidence type="ECO:0000313" key="2">
    <source>
        <dbReference type="EMBL" id="MXN63868.1"/>
    </source>
</evidence>
<gene>
    <name evidence="2" type="ORF">GR183_03040</name>
</gene>
<keyword evidence="3" id="KW-1185">Reference proteome</keyword>
<keyword evidence="1" id="KW-1133">Transmembrane helix</keyword>
<sequence length="61" mass="6755">MFQIINYASKAFAMYYCLQAVIAAILTRKEGVSFRFAFYSCLSLVSLAIVIFGTSVENGTD</sequence>
<feature type="transmembrane region" description="Helical" evidence="1">
    <location>
        <begin position="36"/>
        <end position="56"/>
    </location>
</feature>
<dbReference type="RefSeq" id="WP_160774088.1">
    <property type="nucleotide sequence ID" value="NZ_WUMV01000001.1"/>
</dbReference>
<evidence type="ECO:0000256" key="1">
    <source>
        <dbReference type="SAM" id="Phobius"/>
    </source>
</evidence>
<feature type="transmembrane region" description="Helical" evidence="1">
    <location>
        <begin position="12"/>
        <end position="29"/>
    </location>
</feature>
<reference evidence="2 3" key="1">
    <citation type="submission" date="2019-12" db="EMBL/GenBank/DDBJ databases">
        <authorList>
            <person name="Li M."/>
        </authorList>
    </citation>
    <scope>NUCLEOTIDE SEQUENCE [LARGE SCALE GENOMIC DNA]</scope>
    <source>
        <strain evidence="2 3">GBMRC 2046</strain>
    </source>
</reference>
<dbReference type="AlphaFoldDB" id="A0A7X3S6D5"/>
<accession>A0A7X3S6D5</accession>
<comment type="caution">
    <text evidence="2">The sequence shown here is derived from an EMBL/GenBank/DDBJ whole genome shotgun (WGS) entry which is preliminary data.</text>
</comment>
<protein>
    <submittedName>
        <fullName evidence="2">Uncharacterized protein</fullName>
    </submittedName>
</protein>
<dbReference type="Proteomes" id="UP000433101">
    <property type="component" value="Unassembled WGS sequence"/>
</dbReference>
<evidence type="ECO:0000313" key="3">
    <source>
        <dbReference type="Proteomes" id="UP000433101"/>
    </source>
</evidence>
<dbReference type="EMBL" id="WUMV01000001">
    <property type="protein sequence ID" value="MXN63868.1"/>
    <property type="molecule type" value="Genomic_DNA"/>
</dbReference>
<organism evidence="2 3">
    <name type="scientific">Stappia sediminis</name>
    <dbReference type="NCBI Taxonomy" id="2692190"/>
    <lineage>
        <taxon>Bacteria</taxon>
        <taxon>Pseudomonadati</taxon>
        <taxon>Pseudomonadota</taxon>
        <taxon>Alphaproteobacteria</taxon>
        <taxon>Hyphomicrobiales</taxon>
        <taxon>Stappiaceae</taxon>
        <taxon>Stappia</taxon>
    </lineage>
</organism>